<keyword evidence="4" id="KW-0227">DNA damage</keyword>
<evidence type="ECO:0000259" key="17">
    <source>
        <dbReference type="PROSITE" id="PS51217"/>
    </source>
</evidence>
<keyword evidence="2" id="KW-0540">Nuclease</keyword>
<keyword evidence="9" id="KW-0238">DNA-binding</keyword>
<dbReference type="Gene3D" id="1.10.10.160">
    <property type="match status" value="1"/>
</dbReference>
<dbReference type="RefSeq" id="WP_249460141.1">
    <property type="nucleotide sequence ID" value="NZ_JAMCCK010000021.1"/>
</dbReference>
<dbReference type="Pfam" id="PF13361">
    <property type="entry name" value="UvrD_C"/>
    <property type="match status" value="2"/>
</dbReference>
<comment type="catalytic activity">
    <reaction evidence="12">
        <text>Couples ATP hydrolysis with the unwinding of duplex DNA by translocating in the 3'-5' direction.</text>
        <dbReference type="EC" id="5.6.2.4"/>
    </reaction>
</comment>
<feature type="domain" description="UvrD-like helicase ATP-binding" evidence="16">
    <location>
        <begin position="1"/>
        <end position="300"/>
    </location>
</feature>
<name>A0ABT0NTY1_9ACTN</name>
<evidence type="ECO:0000256" key="2">
    <source>
        <dbReference type="ARBA" id="ARBA00022722"/>
    </source>
</evidence>
<comment type="caution">
    <text evidence="18">The sequence shown here is derived from an EMBL/GenBank/DDBJ whole genome shotgun (WGS) entry which is preliminary data.</text>
</comment>
<evidence type="ECO:0000256" key="10">
    <source>
        <dbReference type="ARBA" id="ARBA00023204"/>
    </source>
</evidence>
<dbReference type="SUPFAM" id="SSF52980">
    <property type="entry name" value="Restriction endonuclease-like"/>
    <property type="match status" value="1"/>
</dbReference>
<keyword evidence="19" id="KW-1185">Reference proteome</keyword>
<comment type="catalytic activity">
    <reaction evidence="14">
        <text>ATP + H2O = ADP + phosphate + H(+)</text>
        <dbReference type="Rhea" id="RHEA:13065"/>
        <dbReference type="ChEBI" id="CHEBI:15377"/>
        <dbReference type="ChEBI" id="CHEBI:15378"/>
        <dbReference type="ChEBI" id="CHEBI:30616"/>
        <dbReference type="ChEBI" id="CHEBI:43474"/>
        <dbReference type="ChEBI" id="CHEBI:456216"/>
        <dbReference type="EC" id="5.6.2.4"/>
    </reaction>
</comment>
<accession>A0ABT0NTY1</accession>
<dbReference type="InterPro" id="IPR013986">
    <property type="entry name" value="DExx_box_DNA_helicase_dom_sf"/>
</dbReference>
<keyword evidence="7" id="KW-0269">Exonuclease</keyword>
<evidence type="ECO:0000256" key="15">
    <source>
        <dbReference type="PROSITE-ProRule" id="PRU00560"/>
    </source>
</evidence>
<dbReference type="InterPro" id="IPR014016">
    <property type="entry name" value="UvrD-like_ATP-bd"/>
</dbReference>
<reference evidence="18 19" key="1">
    <citation type="submission" date="2022-05" db="EMBL/GenBank/DDBJ databases">
        <title>Genome Resource of Streptomyces lavenduligriseus GA1-1, a Strain with Broad-Spectrum Antifungal Activity against Phytopathogenic Fungi.</title>
        <authorList>
            <person name="Qi D."/>
        </authorList>
    </citation>
    <scope>NUCLEOTIDE SEQUENCE [LARGE SCALE GENOMIC DNA]</scope>
    <source>
        <strain evidence="18 19">GA1-1</strain>
    </source>
</reference>
<evidence type="ECO:0000256" key="7">
    <source>
        <dbReference type="ARBA" id="ARBA00022839"/>
    </source>
</evidence>
<dbReference type="EMBL" id="JAMCCK010000021">
    <property type="protein sequence ID" value="MCL3994763.1"/>
    <property type="molecule type" value="Genomic_DNA"/>
</dbReference>
<evidence type="ECO:0000256" key="1">
    <source>
        <dbReference type="ARBA" id="ARBA00009922"/>
    </source>
</evidence>
<dbReference type="InterPro" id="IPR000212">
    <property type="entry name" value="DNA_helicase_UvrD/REP"/>
</dbReference>
<evidence type="ECO:0000256" key="6">
    <source>
        <dbReference type="ARBA" id="ARBA00022806"/>
    </source>
</evidence>
<keyword evidence="11" id="KW-0413">Isomerase</keyword>
<gene>
    <name evidence="18" type="ORF">M4438_14750</name>
</gene>
<dbReference type="PANTHER" id="PTHR11070">
    <property type="entry name" value="UVRD / RECB / PCRA DNA HELICASE FAMILY MEMBER"/>
    <property type="match status" value="1"/>
</dbReference>
<dbReference type="PANTHER" id="PTHR11070:SF2">
    <property type="entry name" value="ATP-DEPENDENT DNA HELICASE SRS2"/>
    <property type="match status" value="1"/>
</dbReference>
<evidence type="ECO:0000259" key="16">
    <source>
        <dbReference type="PROSITE" id="PS51198"/>
    </source>
</evidence>
<keyword evidence="8 15" id="KW-0067">ATP-binding</keyword>
<dbReference type="Pfam" id="PF00580">
    <property type="entry name" value="UvrD-helicase"/>
    <property type="match status" value="1"/>
</dbReference>
<proteinExistence type="inferred from homology"/>
<evidence type="ECO:0000256" key="14">
    <source>
        <dbReference type="ARBA" id="ARBA00048988"/>
    </source>
</evidence>
<dbReference type="GO" id="GO:0004386">
    <property type="term" value="F:helicase activity"/>
    <property type="evidence" value="ECO:0007669"/>
    <property type="project" value="UniProtKB-KW"/>
</dbReference>
<evidence type="ECO:0000256" key="5">
    <source>
        <dbReference type="ARBA" id="ARBA00022801"/>
    </source>
</evidence>
<sequence>MRLTTNQRAAIETVNGHLGIVACAGSGKTEVIAQRVVNLLRQPGVEPRNIVAFTFTEQAAAELKQRIFSRVREQLGDVRGLAELFVGTMHGYALNLLQSHVPETFKCTVLSEVQSRVLIDRNSKSSGLTNTYIRSTGKPPRKMKRYRESRLYQRAMDLMREDHVDIDQLPADVVDGLNAYRALLRRHHYLDYTEIIRLTADLLLPPSSTAATVAAPVVNLRDHVRETVQHVVVDEYQDTNPVQEQMIKGLTQFGANLCVVGDDDQTIYQWRGSAVSNILTFASRYAGAKIVDLNENFRSSPAVVDLARQVVERIDPSHRLTKSMTASGHQRYNRGDLLALAFKSPQEEAAGICDRIEWMIGLPFIDRPGAEPRGLTYSDFSVLFRSVAKDADALVAEMRARGIPYIIKGLHRLFETPEVKAAKSCFDYIADTVDSSAVIAAWLDAQLGLREEDLRRGIKILDDARGWTQGTPWDTYTIQGTYQRFLGEIGLRENHLEASIGPQRSELAFYNLGRFSTAIGDYERIHFLSSPPDRFTTFAKWLEYQAGYYYEESDADDGYAQPEAVTIATVHQAKGMQWPAVFIPCMRSNRFPSKKHGGLNVFHVVPQAAVSDADRYRGSEEDERRLFYVAATRAQKYLTLSFSPGTSQLYRKESKFFVEATRNTYVMTKAPTVPDESTLNRIEPTPAGSKPDIVFSFSELKYLFECPYQFKLRFLYGFDSPLQKELGYGKSLHDVMAEVHKRAVKGDIVNDTEVEGLVDRHLHAPFAPDALKQKLRLAAIRAVRRYLTENRSRLPWTEHSELPVEIHLTPGVAVAGRIDLIRRLDTGEQSIVDYKSNERAHAEEVTRDQLHIYVAGYEELSGNRADVVEILNLDERSRSVREPVDDALMKDIADKIAEAGDRLRRNDMPRKTTWCDTCATCDFSSICRDRPTSP</sequence>
<evidence type="ECO:0000313" key="19">
    <source>
        <dbReference type="Proteomes" id="UP001202052"/>
    </source>
</evidence>
<dbReference type="InterPro" id="IPR011604">
    <property type="entry name" value="PDDEXK-like_dom_sf"/>
</dbReference>
<dbReference type="CDD" id="cd17932">
    <property type="entry name" value="DEXQc_UvrD"/>
    <property type="match status" value="1"/>
</dbReference>
<dbReference type="Proteomes" id="UP001202052">
    <property type="component" value="Unassembled WGS sequence"/>
</dbReference>
<organism evidence="18 19">
    <name type="scientific">Streptomyces lavenduligriseus</name>
    <dbReference type="NCBI Taxonomy" id="67315"/>
    <lineage>
        <taxon>Bacteria</taxon>
        <taxon>Bacillati</taxon>
        <taxon>Actinomycetota</taxon>
        <taxon>Actinomycetes</taxon>
        <taxon>Kitasatosporales</taxon>
        <taxon>Streptomycetaceae</taxon>
        <taxon>Streptomyces</taxon>
    </lineage>
</organism>
<feature type="binding site" evidence="15">
    <location>
        <begin position="22"/>
        <end position="29"/>
    </location>
    <ligand>
        <name>ATP</name>
        <dbReference type="ChEBI" id="CHEBI:30616"/>
    </ligand>
</feature>
<evidence type="ECO:0000256" key="12">
    <source>
        <dbReference type="ARBA" id="ARBA00034617"/>
    </source>
</evidence>
<keyword evidence="6 15" id="KW-0347">Helicase</keyword>
<dbReference type="InterPro" id="IPR038726">
    <property type="entry name" value="PDDEXK_AddAB-type"/>
</dbReference>
<evidence type="ECO:0000256" key="9">
    <source>
        <dbReference type="ARBA" id="ARBA00023125"/>
    </source>
</evidence>
<dbReference type="PROSITE" id="PS51217">
    <property type="entry name" value="UVRD_HELICASE_CTER"/>
    <property type="match status" value="1"/>
</dbReference>
<dbReference type="Gene3D" id="3.90.320.10">
    <property type="match status" value="1"/>
</dbReference>
<protein>
    <recommendedName>
        <fullName evidence="13">DNA 3'-5' helicase</fullName>
        <ecNumber evidence="13">5.6.2.4</ecNumber>
    </recommendedName>
</protein>
<keyword evidence="5 15" id="KW-0378">Hydrolase</keyword>
<dbReference type="InterPro" id="IPR011335">
    <property type="entry name" value="Restrct_endonuc-II-like"/>
</dbReference>
<dbReference type="PROSITE" id="PS51257">
    <property type="entry name" value="PROKAR_LIPOPROTEIN"/>
    <property type="match status" value="1"/>
</dbReference>
<keyword evidence="10" id="KW-0234">DNA repair</keyword>
<dbReference type="Gene3D" id="3.40.50.300">
    <property type="entry name" value="P-loop containing nucleotide triphosphate hydrolases"/>
    <property type="match status" value="3"/>
</dbReference>
<evidence type="ECO:0000256" key="13">
    <source>
        <dbReference type="ARBA" id="ARBA00034808"/>
    </source>
</evidence>
<evidence type="ECO:0000256" key="8">
    <source>
        <dbReference type="ARBA" id="ARBA00022840"/>
    </source>
</evidence>
<feature type="domain" description="UvrD-like helicase C-terminal" evidence="17">
    <location>
        <begin position="301"/>
        <end position="575"/>
    </location>
</feature>
<evidence type="ECO:0000256" key="3">
    <source>
        <dbReference type="ARBA" id="ARBA00022741"/>
    </source>
</evidence>
<dbReference type="InterPro" id="IPR027417">
    <property type="entry name" value="P-loop_NTPase"/>
</dbReference>
<comment type="similarity">
    <text evidence="1">Belongs to the helicase family. UvrD subfamily.</text>
</comment>
<dbReference type="EC" id="5.6.2.4" evidence="13"/>
<evidence type="ECO:0000313" key="18">
    <source>
        <dbReference type="EMBL" id="MCL3994763.1"/>
    </source>
</evidence>
<evidence type="ECO:0000256" key="4">
    <source>
        <dbReference type="ARBA" id="ARBA00022763"/>
    </source>
</evidence>
<dbReference type="PROSITE" id="PS51198">
    <property type="entry name" value="UVRD_HELICASE_ATP_BIND"/>
    <property type="match status" value="1"/>
</dbReference>
<dbReference type="Pfam" id="PF12705">
    <property type="entry name" value="PDDEXK_1"/>
    <property type="match status" value="1"/>
</dbReference>
<dbReference type="SUPFAM" id="SSF52540">
    <property type="entry name" value="P-loop containing nucleoside triphosphate hydrolases"/>
    <property type="match status" value="1"/>
</dbReference>
<keyword evidence="3 15" id="KW-0547">Nucleotide-binding</keyword>
<dbReference type="InterPro" id="IPR014017">
    <property type="entry name" value="DNA_helicase_UvrD-like_C"/>
</dbReference>
<evidence type="ECO:0000256" key="11">
    <source>
        <dbReference type="ARBA" id="ARBA00023235"/>
    </source>
</evidence>